<dbReference type="OrthoDB" id="1116634at2"/>
<organism evidence="1 2">
    <name type="scientific">Emticicia agri</name>
    <dbReference type="NCBI Taxonomy" id="2492393"/>
    <lineage>
        <taxon>Bacteria</taxon>
        <taxon>Pseudomonadati</taxon>
        <taxon>Bacteroidota</taxon>
        <taxon>Cytophagia</taxon>
        <taxon>Cytophagales</taxon>
        <taxon>Leadbetterellaceae</taxon>
        <taxon>Emticicia</taxon>
    </lineage>
</organism>
<comment type="caution">
    <text evidence="1">The sequence shown here is derived from an EMBL/GenBank/DDBJ whole genome shotgun (WGS) entry which is preliminary data.</text>
</comment>
<proteinExistence type="predicted"/>
<dbReference type="AlphaFoldDB" id="A0A4Q5LY29"/>
<keyword evidence="2" id="KW-1185">Reference proteome</keyword>
<dbReference type="RefSeq" id="WP_130022082.1">
    <property type="nucleotide sequence ID" value="NZ_SEWF01000022.1"/>
</dbReference>
<evidence type="ECO:0000313" key="1">
    <source>
        <dbReference type="EMBL" id="RYU94698.1"/>
    </source>
</evidence>
<reference evidence="1 2" key="1">
    <citation type="submission" date="2019-02" db="EMBL/GenBank/DDBJ databases">
        <title>Bacterial novel species Emticicia sp. 17J42-9 isolated from soil.</title>
        <authorList>
            <person name="Jung H.-Y."/>
        </authorList>
    </citation>
    <scope>NUCLEOTIDE SEQUENCE [LARGE SCALE GENOMIC DNA]</scope>
    <source>
        <strain evidence="1 2">17J42-9</strain>
    </source>
</reference>
<sequence length="183" mass="20911">MKKLFCILGITSTFFLSACKEDKISLEGLDNVYLPLAVGNYWKIDGVNTRTITETKVFDQKTYYAITSSYDTSYVRNENDKIIEYYKGKTSVRFDLTAAVNATWQYRDYTVKLISKTESITIGGQTIQNCYRFYMDIPAMADDEHAIWLAPGIGFIQQECYGECIGGKNKLKEVKLDGKVYQL</sequence>
<gene>
    <name evidence="1" type="ORF">EWM59_15305</name>
</gene>
<protein>
    <submittedName>
        <fullName evidence="1">Uncharacterized protein</fullName>
    </submittedName>
</protein>
<dbReference type="Proteomes" id="UP000293162">
    <property type="component" value="Unassembled WGS sequence"/>
</dbReference>
<dbReference type="PROSITE" id="PS51257">
    <property type="entry name" value="PROKAR_LIPOPROTEIN"/>
    <property type="match status" value="1"/>
</dbReference>
<evidence type="ECO:0000313" key="2">
    <source>
        <dbReference type="Proteomes" id="UP000293162"/>
    </source>
</evidence>
<accession>A0A4Q5LY29</accession>
<dbReference type="EMBL" id="SEWF01000022">
    <property type="protein sequence ID" value="RYU94698.1"/>
    <property type="molecule type" value="Genomic_DNA"/>
</dbReference>
<name>A0A4Q5LY29_9BACT</name>